<feature type="region of interest" description="Disordered" evidence="3">
    <location>
        <begin position="1"/>
        <end position="20"/>
    </location>
</feature>
<dbReference type="PANTHER" id="PTHR10488">
    <property type="entry name" value="GLYCINE AMIDINOTRANSFERASE, MITOCHONDRIAL"/>
    <property type="match status" value="1"/>
</dbReference>
<dbReference type="RefSeq" id="WP_154727940.1">
    <property type="nucleotide sequence ID" value="NZ_SZYE01000004.1"/>
</dbReference>
<accession>A0A7Z8NT44</accession>
<dbReference type="GO" id="GO:0015067">
    <property type="term" value="F:amidinotransferase activity"/>
    <property type="evidence" value="ECO:0007669"/>
    <property type="project" value="InterPro"/>
</dbReference>
<dbReference type="PANTHER" id="PTHR10488:SF1">
    <property type="entry name" value="GLYCINE AMIDINOTRANSFERASE, MITOCHONDRIAL"/>
    <property type="match status" value="1"/>
</dbReference>
<dbReference type="EMBL" id="SZYE01000004">
    <property type="protein sequence ID" value="TKR27287.1"/>
    <property type="molecule type" value="Genomic_DNA"/>
</dbReference>
<dbReference type="InterPro" id="IPR033195">
    <property type="entry name" value="AmidinoTrfase"/>
</dbReference>
<organism evidence="4 5">
    <name type="scientific">Cellulomonas hominis</name>
    <dbReference type="NCBI Taxonomy" id="156981"/>
    <lineage>
        <taxon>Bacteria</taxon>
        <taxon>Bacillati</taxon>
        <taxon>Actinomycetota</taxon>
        <taxon>Actinomycetes</taxon>
        <taxon>Micrococcales</taxon>
        <taxon>Cellulomonadaceae</taxon>
        <taxon>Cellulomonas</taxon>
    </lineage>
</organism>
<dbReference type="AlphaFoldDB" id="A0A7Z8NT44"/>
<dbReference type="SUPFAM" id="SSF55909">
    <property type="entry name" value="Pentein"/>
    <property type="match status" value="1"/>
</dbReference>
<evidence type="ECO:0000256" key="1">
    <source>
        <dbReference type="ARBA" id="ARBA00006943"/>
    </source>
</evidence>
<evidence type="ECO:0000313" key="5">
    <source>
        <dbReference type="Proteomes" id="UP000308121"/>
    </source>
</evidence>
<evidence type="ECO:0000256" key="2">
    <source>
        <dbReference type="ARBA" id="ARBA00022679"/>
    </source>
</evidence>
<evidence type="ECO:0000256" key="3">
    <source>
        <dbReference type="SAM" id="MobiDB-lite"/>
    </source>
</evidence>
<comment type="caution">
    <text evidence="4">The sequence shown here is derived from an EMBL/GenBank/DDBJ whole genome shotgun (WGS) entry which is preliminary data.</text>
</comment>
<name>A0A7Z8NT44_9CELL</name>
<proteinExistence type="inferred from homology"/>
<comment type="similarity">
    <text evidence="1">Belongs to the amidinotransferase family.</text>
</comment>
<reference evidence="4 5" key="1">
    <citation type="submission" date="2019-05" db="EMBL/GenBank/DDBJ databases">
        <title>Genome sequence of Cellulomonas hominis strain CS1.</title>
        <authorList>
            <person name="Belmont J."/>
            <person name="Maclea K.S."/>
        </authorList>
    </citation>
    <scope>NUCLEOTIDE SEQUENCE [LARGE SCALE GENOMIC DNA]</scope>
    <source>
        <strain evidence="4 5">CS1</strain>
    </source>
</reference>
<sequence length="376" mass="40697">MADIPATHHTTSAPGSDPAWRAVSRVPVGSWDEFTRLREVVVGTATGATIPSATDSSAWLNLYPELSRARAAGAPAGPLSSRVIGETEEDLGELVRVLEGLDVTVHRAQGAADAAPFGAPGWQSTGMYAYCPRDVALVLGPTVVETASPTRARYFESFALRHLVDGVLTAGGQWLAMPQPRLEESTYLEDGSGRVRLADHEPLFEAANVLRLGRDLLYQVSGSGNERGLQWLRSLLGLLGEGFRVHPLRNMYAGTHIDSTIALLRPGLVLLNPRRVTPETVPRCFDGWEVVWCPEPAPGPVNPFDLSSPWISMNLLMVDTDLAVVDAAHPALVRALEHYGIDVIPLRLRHARTLGGGFHCVTLDLTRDGGPQDYTR</sequence>
<protein>
    <submittedName>
        <fullName evidence="4">Scyllo-inosamine-4-phosphate amidinotransferase</fullName>
    </submittedName>
</protein>
<evidence type="ECO:0000313" key="4">
    <source>
        <dbReference type="EMBL" id="TKR27287.1"/>
    </source>
</evidence>
<gene>
    <name evidence="4" type="ORF">FA014_01500</name>
</gene>
<dbReference type="Proteomes" id="UP000308121">
    <property type="component" value="Unassembled WGS sequence"/>
</dbReference>
<dbReference type="Gene3D" id="3.75.10.10">
    <property type="entry name" value="L-arginine/glycine Amidinotransferase, Chain A"/>
    <property type="match status" value="1"/>
</dbReference>
<dbReference type="OrthoDB" id="258252at2"/>
<keyword evidence="2 4" id="KW-0808">Transferase</keyword>